<reference evidence="2 3" key="1">
    <citation type="journal article" date="2019" name="Commun. Biol.">
        <title>The bagworm genome reveals a unique fibroin gene that provides high tensile strength.</title>
        <authorList>
            <person name="Kono N."/>
            <person name="Nakamura H."/>
            <person name="Ohtoshi R."/>
            <person name="Tomita M."/>
            <person name="Numata K."/>
            <person name="Arakawa K."/>
        </authorList>
    </citation>
    <scope>NUCLEOTIDE SEQUENCE [LARGE SCALE GENOMIC DNA]</scope>
</reference>
<dbReference type="OrthoDB" id="7758129at2759"/>
<keyword evidence="3" id="KW-1185">Reference proteome</keyword>
<feature type="region of interest" description="Disordered" evidence="1">
    <location>
        <begin position="108"/>
        <end position="141"/>
    </location>
</feature>
<accession>A0A4C1T491</accession>
<proteinExistence type="predicted"/>
<organism evidence="2 3">
    <name type="scientific">Eumeta variegata</name>
    <name type="common">Bagworm moth</name>
    <name type="synonym">Eumeta japonica</name>
    <dbReference type="NCBI Taxonomy" id="151549"/>
    <lineage>
        <taxon>Eukaryota</taxon>
        <taxon>Metazoa</taxon>
        <taxon>Ecdysozoa</taxon>
        <taxon>Arthropoda</taxon>
        <taxon>Hexapoda</taxon>
        <taxon>Insecta</taxon>
        <taxon>Pterygota</taxon>
        <taxon>Neoptera</taxon>
        <taxon>Endopterygota</taxon>
        <taxon>Lepidoptera</taxon>
        <taxon>Glossata</taxon>
        <taxon>Ditrysia</taxon>
        <taxon>Tineoidea</taxon>
        <taxon>Psychidae</taxon>
        <taxon>Oiketicinae</taxon>
        <taxon>Eumeta</taxon>
    </lineage>
</organism>
<evidence type="ECO:0000256" key="1">
    <source>
        <dbReference type="SAM" id="MobiDB-lite"/>
    </source>
</evidence>
<gene>
    <name evidence="2" type="ORF">EVAR_78365_1</name>
</gene>
<evidence type="ECO:0000313" key="3">
    <source>
        <dbReference type="Proteomes" id="UP000299102"/>
    </source>
</evidence>
<dbReference type="AlphaFoldDB" id="A0A4C1T491"/>
<protein>
    <submittedName>
        <fullName evidence="2">Uncharacterized protein</fullName>
    </submittedName>
</protein>
<sequence>MTIYLSGGLKARLLFAESGAPISGTPRSAPSVRGRAVRAAEMAGRERAPPGPGAKHTVLTSHTSGLLTRVSVELACMEAGGFARGSTRRVGGGGLSARGTPVLGRRSDALAEGHQSAQSTPVTRRREPPTAAASPAPSPAHRMYLQNRDESDVCSLENVVISGWLKFRDNKRFVVTALDAARAAVVPSRARVFHFIRRGPALAHVRGGPRLASRADAWRDRWELAYDLFLR</sequence>
<dbReference type="Proteomes" id="UP000299102">
    <property type="component" value="Unassembled WGS sequence"/>
</dbReference>
<evidence type="ECO:0000313" key="2">
    <source>
        <dbReference type="EMBL" id="GBP09016.1"/>
    </source>
</evidence>
<name>A0A4C1T491_EUMVA</name>
<dbReference type="EMBL" id="BGZK01000033">
    <property type="protein sequence ID" value="GBP09016.1"/>
    <property type="molecule type" value="Genomic_DNA"/>
</dbReference>
<comment type="caution">
    <text evidence="2">The sequence shown here is derived from an EMBL/GenBank/DDBJ whole genome shotgun (WGS) entry which is preliminary data.</text>
</comment>